<organism evidence="1 2">
    <name type="scientific">Corynebacterium pseudopelargi</name>
    <dbReference type="NCBI Taxonomy" id="2080757"/>
    <lineage>
        <taxon>Bacteria</taxon>
        <taxon>Bacillati</taxon>
        <taxon>Actinomycetota</taxon>
        <taxon>Actinomycetes</taxon>
        <taxon>Mycobacteriales</taxon>
        <taxon>Corynebacteriaceae</taxon>
        <taxon>Corynebacterium</taxon>
    </lineage>
</organism>
<evidence type="ECO:0000313" key="1">
    <source>
        <dbReference type="EMBL" id="AZA08702.1"/>
    </source>
</evidence>
<dbReference type="OrthoDB" id="4425116at2"/>
<protein>
    <submittedName>
        <fullName evidence="1">Phage protein Gp19/Gp15/Gp42</fullName>
    </submittedName>
</protein>
<dbReference type="AlphaFoldDB" id="A0A3G6IST7"/>
<sequence length="140" mass="15751">MLFSLKDLEPRFPRALSDHERSRSVVLLRDAEEMIVAEFQREGRDFYAEAEAEWLLVNARRVVFELVSAALLTGDAAGKRQHSITVGGVTESSTWADVHAAPWGVLALSDAQRRLLGLSVAVGPRGRWPRPGRWPERWCD</sequence>
<gene>
    <name evidence="1" type="ORF">CPPEL_02855</name>
</gene>
<keyword evidence="2" id="KW-1185">Reference proteome</keyword>
<accession>A0A3G6IST7</accession>
<dbReference type="KEGG" id="cpso:CPPEL_02855"/>
<proteinExistence type="predicted"/>
<reference evidence="1 2" key="1">
    <citation type="submission" date="2018-11" db="EMBL/GenBank/DDBJ databases">
        <authorList>
            <person name="Kleinhagauer T."/>
            <person name="Glaeser S.P."/>
            <person name="Spergser J."/>
            <person name="Ruckert C."/>
            <person name="Kaempfer P."/>
            <person name="Busse H.-J."/>
        </authorList>
    </citation>
    <scope>NUCLEOTIDE SEQUENCE [LARGE SCALE GENOMIC DNA]</scope>
    <source>
        <strain evidence="1 2">812CH</strain>
    </source>
</reference>
<dbReference type="RefSeq" id="WP_123959716.1">
    <property type="nucleotide sequence ID" value="NZ_CP033898.1"/>
</dbReference>
<evidence type="ECO:0000313" key="2">
    <source>
        <dbReference type="Proteomes" id="UP000271426"/>
    </source>
</evidence>
<dbReference type="Proteomes" id="UP000271426">
    <property type="component" value="Chromosome"/>
</dbReference>
<name>A0A3G6IST7_9CORY</name>
<dbReference type="Pfam" id="PF09355">
    <property type="entry name" value="Phage_Gp19"/>
    <property type="match status" value="1"/>
</dbReference>
<dbReference type="EMBL" id="CP033898">
    <property type="protein sequence ID" value="AZA08702.1"/>
    <property type="molecule type" value="Genomic_DNA"/>
</dbReference>
<dbReference type="InterPro" id="IPR018963">
    <property type="entry name" value="Mycophage_D29_Gp19"/>
</dbReference>